<feature type="compositionally biased region" description="Low complexity" evidence="1">
    <location>
        <begin position="420"/>
        <end position="439"/>
    </location>
</feature>
<evidence type="ECO:0000313" key="5">
    <source>
        <dbReference type="WBParaSite" id="HPLM_0000394101-mRNA-1"/>
    </source>
</evidence>
<dbReference type="WBParaSite" id="HPLM_0000394101-mRNA-1">
    <property type="protein sequence ID" value="HPLM_0000394101-mRNA-1"/>
    <property type="gene ID" value="HPLM_0000394101"/>
</dbReference>
<feature type="compositionally biased region" description="Polar residues" evidence="1">
    <location>
        <begin position="196"/>
        <end position="210"/>
    </location>
</feature>
<feature type="transmembrane region" description="Helical" evidence="2">
    <location>
        <begin position="80"/>
        <end position="101"/>
    </location>
</feature>
<keyword evidence="2" id="KW-0812">Transmembrane</keyword>
<reference evidence="5" key="1">
    <citation type="submission" date="2016-04" db="UniProtKB">
        <authorList>
            <consortium name="WormBaseParasite"/>
        </authorList>
    </citation>
    <scope>IDENTIFICATION</scope>
</reference>
<reference evidence="3 4" key="2">
    <citation type="submission" date="2018-11" db="EMBL/GenBank/DDBJ databases">
        <authorList>
            <consortium name="Pathogen Informatics"/>
        </authorList>
    </citation>
    <scope>NUCLEOTIDE SEQUENCE [LARGE SCALE GENOMIC DNA]</scope>
    <source>
        <strain evidence="3 4">MHpl1</strain>
    </source>
</reference>
<dbReference type="OMA" id="VFYFIDF"/>
<evidence type="ECO:0000313" key="4">
    <source>
        <dbReference type="Proteomes" id="UP000268014"/>
    </source>
</evidence>
<feature type="compositionally biased region" description="Polar residues" evidence="1">
    <location>
        <begin position="506"/>
        <end position="521"/>
    </location>
</feature>
<accession>A0A158QK50</accession>
<evidence type="ECO:0000256" key="1">
    <source>
        <dbReference type="SAM" id="MobiDB-lite"/>
    </source>
</evidence>
<sequence length="562" mass="62255">MAAGGGGAAQENICVSTGNGTADSFDIFGTVVGSLKSLLKWSLVCEEVEKKEQSRMEKIVGPLGHDPTAPDDLNTVTDTLMFDSATIIAALIVTFFVFYFIDFFMQMFTGVSTMLSADASPSVASLQPVIPTRARKRRKSGTSMSKETTSPGTWQSDATQPTNTPLGTPSPMKDLLTKSIRPNFSQEPLLPPANPPSSQNKNVDQSSVKFDSTPKPSPDRRLAGRSPAAIEPAPEEDSDIVYQNNKSCERRSGPQSLPIMKSISPVETLKLAEEKETQTYAETTPNEHLEQMSCKDYDYDGILDEKHQVYFGGNVYDEIHELPYADDLPGDEFNEYRYEEAQAYLEYMNQFEDIRSEFSIDDDAELDEWKNPGHGNPASPGNSSEKHPSNINPPSPETSSKRNPTNVNPPSPETSSGKHSSNTNPPSPENSSEQNSSDISDSLFFNAERIFNQLQKKRQQKMCSTELLLQSGRQNIDTHLLSPENCDEVHPKINEQELAHRRDRTSAQVSPPSEDSATQHSSGDDDEVEKPRSTEPLNHRMYNRYAKPFLSNFDNSPLLKDG</sequence>
<name>A0A158QK50_HAEPC</name>
<dbReference type="Proteomes" id="UP000268014">
    <property type="component" value="Unassembled WGS sequence"/>
</dbReference>
<evidence type="ECO:0000256" key="2">
    <source>
        <dbReference type="SAM" id="Phobius"/>
    </source>
</evidence>
<protein>
    <submittedName>
        <fullName evidence="5">SH2 domain-containing protein</fullName>
    </submittedName>
</protein>
<dbReference type="EMBL" id="UZAF01016159">
    <property type="protein sequence ID" value="VDO22030.1"/>
    <property type="molecule type" value="Genomic_DNA"/>
</dbReference>
<proteinExistence type="predicted"/>
<feature type="region of interest" description="Disordered" evidence="1">
    <location>
        <begin position="128"/>
        <end position="241"/>
    </location>
</feature>
<keyword evidence="2" id="KW-0472">Membrane</keyword>
<keyword evidence="4" id="KW-1185">Reference proteome</keyword>
<feature type="compositionally biased region" description="Polar residues" evidence="1">
    <location>
        <begin position="397"/>
        <end position="406"/>
    </location>
</feature>
<organism evidence="5">
    <name type="scientific">Haemonchus placei</name>
    <name type="common">Barber's pole worm</name>
    <dbReference type="NCBI Taxonomy" id="6290"/>
    <lineage>
        <taxon>Eukaryota</taxon>
        <taxon>Metazoa</taxon>
        <taxon>Ecdysozoa</taxon>
        <taxon>Nematoda</taxon>
        <taxon>Chromadorea</taxon>
        <taxon>Rhabditida</taxon>
        <taxon>Rhabditina</taxon>
        <taxon>Rhabditomorpha</taxon>
        <taxon>Strongyloidea</taxon>
        <taxon>Trichostrongylidae</taxon>
        <taxon>Haemonchus</taxon>
    </lineage>
</organism>
<dbReference type="STRING" id="6290.A0A158QK50"/>
<feature type="region of interest" description="Disordered" evidence="1">
    <location>
        <begin position="494"/>
        <end position="562"/>
    </location>
</feature>
<dbReference type="AlphaFoldDB" id="A0A158QK50"/>
<keyword evidence="2" id="KW-1133">Transmembrane helix</keyword>
<feature type="compositionally biased region" description="Polar residues" evidence="1">
    <location>
        <begin position="379"/>
        <end position="390"/>
    </location>
</feature>
<gene>
    <name evidence="3" type="ORF">HPLM_LOCUS3933</name>
</gene>
<feature type="region of interest" description="Disordered" evidence="1">
    <location>
        <begin position="366"/>
        <end position="439"/>
    </location>
</feature>
<feature type="compositionally biased region" description="Polar residues" evidence="1">
    <location>
        <begin position="141"/>
        <end position="167"/>
    </location>
</feature>
<dbReference type="OrthoDB" id="5873279at2759"/>
<evidence type="ECO:0000313" key="3">
    <source>
        <dbReference type="EMBL" id="VDO22030.1"/>
    </source>
</evidence>